<gene>
    <name evidence="2" type="ORF">DFA_02922</name>
</gene>
<dbReference type="RefSeq" id="XP_004362529.1">
    <property type="nucleotide sequence ID" value="XM_004362472.1"/>
</dbReference>
<dbReference type="KEGG" id="dfa:DFA_02922"/>
<dbReference type="Proteomes" id="UP000007797">
    <property type="component" value="Unassembled WGS sequence"/>
</dbReference>
<accession>F4PG44</accession>
<feature type="compositionally biased region" description="Pro residues" evidence="1">
    <location>
        <begin position="98"/>
        <end position="107"/>
    </location>
</feature>
<feature type="region of interest" description="Disordered" evidence="1">
    <location>
        <begin position="87"/>
        <end position="133"/>
    </location>
</feature>
<evidence type="ECO:0000313" key="3">
    <source>
        <dbReference type="Proteomes" id="UP000007797"/>
    </source>
</evidence>
<feature type="compositionally biased region" description="Basic residues" evidence="1">
    <location>
        <begin position="181"/>
        <end position="195"/>
    </location>
</feature>
<feature type="compositionally biased region" description="Low complexity" evidence="1">
    <location>
        <begin position="108"/>
        <end position="125"/>
    </location>
</feature>
<feature type="region of interest" description="Disordered" evidence="1">
    <location>
        <begin position="341"/>
        <end position="400"/>
    </location>
</feature>
<protein>
    <submittedName>
        <fullName evidence="2">Uncharacterized protein</fullName>
    </submittedName>
</protein>
<feature type="compositionally biased region" description="Basic and acidic residues" evidence="1">
    <location>
        <begin position="387"/>
        <end position="400"/>
    </location>
</feature>
<dbReference type="AlphaFoldDB" id="F4PG44"/>
<feature type="region of interest" description="Disordered" evidence="1">
    <location>
        <begin position="177"/>
        <end position="203"/>
    </location>
</feature>
<evidence type="ECO:0000313" key="2">
    <source>
        <dbReference type="EMBL" id="EGG24678.1"/>
    </source>
</evidence>
<feature type="compositionally biased region" description="Low complexity" evidence="1">
    <location>
        <begin position="1"/>
        <end position="12"/>
    </location>
</feature>
<keyword evidence="3" id="KW-1185">Reference proteome</keyword>
<sequence>MYSSNNSRYNSRYYDDDYNDDDDQDYGRIDADQYKMMKSLAGSTFSLEFNLVSRSILNYLKEQKQQQQPSQRINNLRCTVTRIMNNDKRITDDEFPPMYIPPPPPPTTSSSSSSLSPSSSTNNDNNNEDDDLDNGQLIEQEQEEESFLKGVMNVFITFGHCFGLLCCFCCEEPETEQEKRDRRRRRRREKRRAHRRDSSNTTDQIIVGSNISDGVGAPNIRYSKLGDPLIRFKVGLNGKDMWMGAKGVNFYHTFGKYAVLVDSFDNRVIAFTKDGLPCEDLDPDHVFIIDVNRFGETEDRWKRLKDYHQQQQQQQQINQSNNQTQNQFKSIEMDTLYENQLMNNNNNNNNQNTNTNNNNTNNIKNNNKNNNNSSPPMTGGYSPKSNRKVELDWDTLDNFR</sequence>
<dbReference type="GeneID" id="14876725"/>
<reference evidence="3" key="1">
    <citation type="journal article" date="2011" name="Genome Res.">
        <title>Phylogeny-wide analysis of social amoeba genomes highlights ancient origins for complex intercellular communication.</title>
        <authorList>
            <person name="Heidel A.J."/>
            <person name="Lawal H.M."/>
            <person name="Felder M."/>
            <person name="Schilde C."/>
            <person name="Helps N.R."/>
            <person name="Tunggal B."/>
            <person name="Rivero F."/>
            <person name="John U."/>
            <person name="Schleicher M."/>
            <person name="Eichinger L."/>
            <person name="Platzer M."/>
            <person name="Noegel A.A."/>
            <person name="Schaap P."/>
            <person name="Gloeckner G."/>
        </authorList>
    </citation>
    <scope>NUCLEOTIDE SEQUENCE [LARGE SCALE GENOMIC DNA]</scope>
    <source>
        <strain evidence="3">SH3</strain>
    </source>
</reference>
<organism evidence="2 3">
    <name type="scientific">Cavenderia fasciculata</name>
    <name type="common">Slime mold</name>
    <name type="synonym">Dictyostelium fasciculatum</name>
    <dbReference type="NCBI Taxonomy" id="261658"/>
    <lineage>
        <taxon>Eukaryota</taxon>
        <taxon>Amoebozoa</taxon>
        <taxon>Evosea</taxon>
        <taxon>Eumycetozoa</taxon>
        <taxon>Dictyostelia</taxon>
        <taxon>Acytosteliales</taxon>
        <taxon>Cavenderiaceae</taxon>
        <taxon>Cavenderia</taxon>
    </lineage>
</organism>
<dbReference type="EMBL" id="GL883006">
    <property type="protein sequence ID" value="EGG24678.1"/>
    <property type="molecule type" value="Genomic_DNA"/>
</dbReference>
<evidence type="ECO:0000256" key="1">
    <source>
        <dbReference type="SAM" id="MobiDB-lite"/>
    </source>
</evidence>
<feature type="region of interest" description="Disordered" evidence="1">
    <location>
        <begin position="1"/>
        <end position="26"/>
    </location>
</feature>
<feature type="compositionally biased region" description="Low complexity" evidence="1">
    <location>
        <begin position="343"/>
        <end position="372"/>
    </location>
</feature>
<name>F4PG44_CACFS</name>
<proteinExistence type="predicted"/>